<evidence type="ECO:0000256" key="1">
    <source>
        <dbReference type="SAM" id="SignalP"/>
    </source>
</evidence>
<accession>A0A4R6NCR0</accession>
<dbReference type="Proteomes" id="UP000295357">
    <property type="component" value="Unassembled WGS sequence"/>
</dbReference>
<dbReference type="Pfam" id="PF13091">
    <property type="entry name" value="PLDc_2"/>
    <property type="match status" value="2"/>
</dbReference>
<feature type="signal peptide" evidence="1">
    <location>
        <begin position="1"/>
        <end position="28"/>
    </location>
</feature>
<keyword evidence="4" id="KW-1185">Reference proteome</keyword>
<dbReference type="PROSITE" id="PS50035">
    <property type="entry name" value="PLD"/>
    <property type="match status" value="2"/>
</dbReference>
<comment type="caution">
    <text evidence="3">The sequence shown here is derived from an EMBL/GenBank/DDBJ whole genome shotgun (WGS) entry which is preliminary data.</text>
</comment>
<dbReference type="EMBL" id="SNXE01000003">
    <property type="protein sequence ID" value="TDP11490.1"/>
    <property type="molecule type" value="Genomic_DNA"/>
</dbReference>
<organism evidence="3 4">
    <name type="scientific">Roseateles asaccharophilus</name>
    <dbReference type="NCBI Taxonomy" id="582607"/>
    <lineage>
        <taxon>Bacteria</taxon>
        <taxon>Pseudomonadati</taxon>
        <taxon>Pseudomonadota</taxon>
        <taxon>Betaproteobacteria</taxon>
        <taxon>Burkholderiales</taxon>
        <taxon>Sphaerotilaceae</taxon>
        <taxon>Roseateles</taxon>
    </lineage>
</organism>
<gene>
    <name evidence="3" type="ORF">DFR39_103421</name>
</gene>
<dbReference type="InterPro" id="IPR001736">
    <property type="entry name" value="PLipase_D/transphosphatidylase"/>
</dbReference>
<dbReference type="PANTHER" id="PTHR21248:SF12">
    <property type="entry name" value="CARDIOLIPIN SYNTHASE C"/>
    <property type="match status" value="1"/>
</dbReference>
<protein>
    <submittedName>
        <fullName evidence="3">Putative cardiolipin synthase</fullName>
    </submittedName>
</protein>
<dbReference type="PROSITE" id="PS51257">
    <property type="entry name" value="PROKAR_LIPOPROTEIN"/>
    <property type="match status" value="1"/>
</dbReference>
<dbReference type="PANTHER" id="PTHR21248">
    <property type="entry name" value="CARDIOLIPIN SYNTHASE"/>
    <property type="match status" value="1"/>
</dbReference>
<dbReference type="AlphaFoldDB" id="A0A4R6NCR0"/>
<proteinExistence type="predicted"/>
<dbReference type="InterPro" id="IPR025202">
    <property type="entry name" value="PLD-like_dom"/>
</dbReference>
<evidence type="ECO:0000259" key="2">
    <source>
        <dbReference type="PROSITE" id="PS50035"/>
    </source>
</evidence>
<dbReference type="CDD" id="cd09113">
    <property type="entry name" value="PLDc_ymdC_like_2"/>
    <property type="match status" value="1"/>
</dbReference>
<dbReference type="Gene3D" id="3.30.870.10">
    <property type="entry name" value="Endonuclease Chain A"/>
    <property type="match status" value="2"/>
</dbReference>
<sequence>MRPQRSAGLALLLLCVCALLGCKSMDFAAIEKTPSSALQDPSGTRLGEQIAPQLIQRPGQSGFVSLERGLDAFVARAALAEAAQRTLDLQYYIVRGDTSGRLLLSQVFAAAERGVRVRLLLDDWTLADADEALAQLDAHPQIEIRLFNPTANRGWLSLSRWFEIIGDFARINRRMHNKAWIADNSAGIIGGRNLGDEYFEASPDLEFADLDLLFIGPAVKEASASFDRYWNSEFAVPLSAFQRVAPGVQQRLALQEQFAQERQRAAGTPFVKSLERSPLAMAVRQGSLPFVWAPARVLADDPAKLALPEDDPALKQAKRGLLLTGQLDAIAPKVMHELLVVSPYFVPGESGVASLAALSAAGVRVRVLTNSLASNDVVPTQAGYARYRRELLEKGIELYELKPSAGKRTQRHSVRETLGGSSRAALHEKSFVVDRKWVFVGSLNLDPRSIRLNAEIGVLVHSAELAQQIADAFEQNTSAQRSWRMELREDEVVWVDAAGPQALVHTRDPDASVWRRLSQALYRLIAPESLL</sequence>
<reference evidence="3 4" key="1">
    <citation type="submission" date="2019-03" db="EMBL/GenBank/DDBJ databases">
        <title>Genomic Encyclopedia of Type Strains, Phase IV (KMG-IV): sequencing the most valuable type-strain genomes for metagenomic binning, comparative biology and taxonomic classification.</title>
        <authorList>
            <person name="Goeker M."/>
        </authorList>
    </citation>
    <scope>NUCLEOTIDE SEQUENCE [LARGE SCALE GENOMIC DNA]</scope>
    <source>
        <strain evidence="3 4">DSM 25082</strain>
    </source>
</reference>
<dbReference type="GO" id="GO:0030572">
    <property type="term" value="F:phosphatidyltransferase activity"/>
    <property type="evidence" value="ECO:0007669"/>
    <property type="project" value="UniProtKB-ARBA"/>
</dbReference>
<feature type="domain" description="PLD phosphodiesterase" evidence="2">
    <location>
        <begin position="171"/>
        <end position="198"/>
    </location>
</feature>
<evidence type="ECO:0000313" key="3">
    <source>
        <dbReference type="EMBL" id="TDP11490.1"/>
    </source>
</evidence>
<dbReference type="CDD" id="cd09111">
    <property type="entry name" value="PLDc_ymdC_like_1"/>
    <property type="match status" value="1"/>
</dbReference>
<dbReference type="GO" id="GO:0032049">
    <property type="term" value="P:cardiolipin biosynthetic process"/>
    <property type="evidence" value="ECO:0007669"/>
    <property type="project" value="UniProtKB-ARBA"/>
</dbReference>
<name>A0A4R6NCR0_9BURK</name>
<evidence type="ECO:0000313" key="4">
    <source>
        <dbReference type="Proteomes" id="UP000295357"/>
    </source>
</evidence>
<feature type="domain" description="PLD phosphodiesterase" evidence="2">
    <location>
        <begin position="422"/>
        <end position="449"/>
    </location>
</feature>
<feature type="chain" id="PRO_5020982630" evidence="1">
    <location>
        <begin position="29"/>
        <end position="531"/>
    </location>
</feature>
<dbReference type="SUPFAM" id="SSF56024">
    <property type="entry name" value="Phospholipase D/nuclease"/>
    <property type="match status" value="2"/>
</dbReference>
<dbReference type="SMART" id="SM00155">
    <property type="entry name" value="PLDc"/>
    <property type="match status" value="2"/>
</dbReference>
<keyword evidence="1" id="KW-0732">Signal</keyword>